<reference evidence="1 2" key="1">
    <citation type="journal article" date="2012" name="PLoS Pathog.">
        <title>The genome of the obligate intracellular parasite Trachipleistophora hominis: new insights into microsporidian genome dynamics and reductive evolution.</title>
        <authorList>
            <person name="Heinz E."/>
            <person name="Williams T.A."/>
            <person name="Nakjang S."/>
            <person name="Noel C.J."/>
            <person name="Swan D.C."/>
            <person name="Goldberg A.V."/>
            <person name="Harris S.R."/>
            <person name="Weinmaier T."/>
            <person name="Markert S."/>
            <person name="Becher D."/>
            <person name="Bernhardt J."/>
            <person name="Dagan T."/>
            <person name="Hacker C."/>
            <person name="Lucocq J.M."/>
            <person name="Schweder T."/>
            <person name="Rattei T."/>
            <person name="Hall N."/>
            <person name="Hirt R.P."/>
            <person name="Embley T.M."/>
        </authorList>
    </citation>
    <scope>NUCLEOTIDE SEQUENCE [LARGE SCALE GENOMIC DNA]</scope>
</reference>
<dbReference type="InParanoid" id="L7JZ54"/>
<name>L7JZ54_TRAHO</name>
<accession>L7JZ54</accession>
<proteinExistence type="predicted"/>
<keyword evidence="2" id="KW-1185">Reference proteome</keyword>
<dbReference type="AlphaFoldDB" id="L7JZ54"/>
<dbReference type="OrthoDB" id="2188726at2759"/>
<evidence type="ECO:0008006" key="3">
    <source>
        <dbReference type="Google" id="ProtNLM"/>
    </source>
</evidence>
<evidence type="ECO:0000313" key="1">
    <source>
        <dbReference type="EMBL" id="ELQ76047.1"/>
    </source>
</evidence>
<dbReference type="Proteomes" id="UP000011185">
    <property type="component" value="Unassembled WGS sequence"/>
</dbReference>
<dbReference type="HOGENOM" id="CLU_2887425_0_0_1"/>
<organism evidence="1 2">
    <name type="scientific">Trachipleistophora hominis</name>
    <name type="common">Microsporidian parasite</name>
    <dbReference type="NCBI Taxonomy" id="72359"/>
    <lineage>
        <taxon>Eukaryota</taxon>
        <taxon>Fungi</taxon>
        <taxon>Fungi incertae sedis</taxon>
        <taxon>Microsporidia</taxon>
        <taxon>Pleistophoridae</taxon>
        <taxon>Trachipleistophora</taxon>
    </lineage>
</organism>
<dbReference type="VEuPathDB" id="MicrosporidiaDB:THOM_0981"/>
<sequence length="63" mass="7882">MAKNINCKKSWHPTRFEIQSKIHEYKMKEDEKEKRKQLIASELEEEERCFGEVRRMKWMEENH</sequence>
<evidence type="ECO:0000313" key="2">
    <source>
        <dbReference type="Proteomes" id="UP000011185"/>
    </source>
</evidence>
<dbReference type="EMBL" id="JH993886">
    <property type="protein sequence ID" value="ELQ76047.1"/>
    <property type="molecule type" value="Genomic_DNA"/>
</dbReference>
<protein>
    <recommendedName>
        <fullName evidence="3">CBF1-interacting co-repressor CIR N-terminal domain-containing protein</fullName>
    </recommendedName>
</protein>
<gene>
    <name evidence="1" type="ORF">THOM_0981</name>
</gene>